<keyword evidence="3" id="KW-1185">Reference proteome</keyword>
<proteinExistence type="predicted"/>
<gene>
    <name evidence="2" type="ORF">CEP52_008195</name>
</gene>
<name>A0A428TJ30_9HYPO</name>
<accession>A0A428TJ30</accession>
<organism evidence="2 3">
    <name type="scientific">Fusarium oligoseptatum</name>
    <dbReference type="NCBI Taxonomy" id="2604345"/>
    <lineage>
        <taxon>Eukaryota</taxon>
        <taxon>Fungi</taxon>
        <taxon>Dikarya</taxon>
        <taxon>Ascomycota</taxon>
        <taxon>Pezizomycotina</taxon>
        <taxon>Sordariomycetes</taxon>
        <taxon>Hypocreomycetidae</taxon>
        <taxon>Hypocreales</taxon>
        <taxon>Nectriaceae</taxon>
        <taxon>Fusarium</taxon>
        <taxon>Fusarium solani species complex</taxon>
    </lineage>
</organism>
<feature type="region of interest" description="Disordered" evidence="1">
    <location>
        <begin position="1"/>
        <end position="21"/>
    </location>
</feature>
<dbReference type="AlphaFoldDB" id="A0A428TJ30"/>
<dbReference type="EMBL" id="NKCK01000079">
    <property type="protein sequence ID" value="RSM02043.1"/>
    <property type="molecule type" value="Genomic_DNA"/>
</dbReference>
<dbReference type="Proteomes" id="UP000287144">
    <property type="component" value="Unassembled WGS sequence"/>
</dbReference>
<feature type="region of interest" description="Disordered" evidence="1">
    <location>
        <begin position="48"/>
        <end position="76"/>
    </location>
</feature>
<comment type="caution">
    <text evidence="2">The sequence shown here is derived from an EMBL/GenBank/DDBJ whole genome shotgun (WGS) entry which is preliminary data.</text>
</comment>
<sequence length="155" mass="16570">MKSASDLPPGPHPTRGIHLHSRLKTSTTTKLVCLFVAVLFFSAARIRHTPESSSRPHDTQREPTIEIPPPPKPESITVRRLPLPPIAPTSDAGSCNTTINPRGTGCIAKTSGLQSGNYLPDDVHVLAVADFAGAPAAPDPTSIYQGRQLIIIKNE</sequence>
<protein>
    <submittedName>
        <fullName evidence="2">Uncharacterized protein</fullName>
    </submittedName>
</protein>
<evidence type="ECO:0000313" key="2">
    <source>
        <dbReference type="EMBL" id="RSM02043.1"/>
    </source>
</evidence>
<evidence type="ECO:0000256" key="1">
    <source>
        <dbReference type="SAM" id="MobiDB-lite"/>
    </source>
</evidence>
<evidence type="ECO:0000313" key="3">
    <source>
        <dbReference type="Proteomes" id="UP000287144"/>
    </source>
</evidence>
<reference evidence="2 3" key="1">
    <citation type="submission" date="2017-06" db="EMBL/GenBank/DDBJ databases">
        <title>Comparative genomic analysis of Ambrosia Fusariam Clade fungi.</title>
        <authorList>
            <person name="Stajich J.E."/>
            <person name="Carrillo J."/>
            <person name="Kijimoto T."/>
            <person name="Eskalen A."/>
            <person name="O'Donnell K."/>
            <person name="Kasson M."/>
        </authorList>
    </citation>
    <scope>NUCLEOTIDE SEQUENCE [LARGE SCALE GENOMIC DNA]</scope>
    <source>
        <strain evidence="2 3">NRRL62579</strain>
    </source>
</reference>
<feature type="compositionally biased region" description="Basic and acidic residues" evidence="1">
    <location>
        <begin position="48"/>
        <end position="64"/>
    </location>
</feature>
<dbReference type="STRING" id="1325735.A0A428TJ30"/>